<sequence>MSVPAMPEPAASPPLPFRLRAVCAGLLLAACLGAGPAAGAEDEPRLPAYQLVAEELLNGPTWSVRPMAQVHGYQARFLIDTDWGTIEAESVQVLAERIAEMPAVEVMQNAAVTEVLGEVALEQVSAPARALWNVVSNPVDTVVGLPGGVVRYFGERLRSVRDRAVKLGSRAEDHIFHNGSAYRDVDAPMSAWRAPLPDTPEEEDPWYDNDVTDESVRLVRGELRVNRLRREIAGRLGVNPETDNPLIRPRLDRLAWMASIGRLGVDRAFTLLTVGASDVIGTAGDLNTHVLRMPEEDARAYNDARLARHCADEDQRYLFIRRGRFGLERQTLLIDRLLRLAPAGGCEALIDTALMARSGIETRFVVDALGMIEHHFGDAARGGRFVPQGAILAYETPQREFILPLPVDYLSWTPQMEAWFDARGIGDRSYRTVLIGGRISERAERELTRRGWSIVARAPYPGAPPYASPVLGAAVASEDAALR</sequence>
<protein>
    <submittedName>
        <fullName evidence="2">Uncharacterized protein</fullName>
    </submittedName>
</protein>
<dbReference type="EMBL" id="JBHSGG010000051">
    <property type="protein sequence ID" value="MFC4729809.1"/>
    <property type="molecule type" value="Genomic_DNA"/>
</dbReference>
<dbReference type="RefSeq" id="WP_377006025.1">
    <property type="nucleotide sequence ID" value="NZ_JBHSGG010000051.1"/>
</dbReference>
<gene>
    <name evidence="2" type="ORF">ACFO3Q_16695</name>
</gene>
<reference evidence="3" key="1">
    <citation type="journal article" date="2019" name="Int. J. Syst. Evol. Microbiol.">
        <title>The Global Catalogue of Microorganisms (GCM) 10K type strain sequencing project: providing services to taxonomists for standard genome sequencing and annotation.</title>
        <authorList>
            <consortium name="The Broad Institute Genomics Platform"/>
            <consortium name="The Broad Institute Genome Sequencing Center for Infectious Disease"/>
            <person name="Wu L."/>
            <person name="Ma J."/>
        </authorList>
    </citation>
    <scope>NUCLEOTIDE SEQUENCE [LARGE SCALE GENOMIC DNA]</scope>
    <source>
        <strain evidence="3">CGMCC 1.13574</strain>
    </source>
</reference>
<dbReference type="Proteomes" id="UP001595892">
    <property type="component" value="Unassembled WGS sequence"/>
</dbReference>
<feature type="signal peptide" evidence="1">
    <location>
        <begin position="1"/>
        <end position="39"/>
    </location>
</feature>
<evidence type="ECO:0000256" key="1">
    <source>
        <dbReference type="SAM" id="SignalP"/>
    </source>
</evidence>
<accession>A0ABV9NQ83</accession>
<keyword evidence="3" id="KW-1185">Reference proteome</keyword>
<name>A0ABV9NQ83_9GAMM</name>
<keyword evidence="1" id="KW-0732">Signal</keyword>
<comment type="caution">
    <text evidence="2">The sequence shown here is derived from an EMBL/GenBank/DDBJ whole genome shotgun (WGS) entry which is preliminary data.</text>
</comment>
<evidence type="ECO:0000313" key="2">
    <source>
        <dbReference type="EMBL" id="MFC4729809.1"/>
    </source>
</evidence>
<evidence type="ECO:0000313" key="3">
    <source>
        <dbReference type="Proteomes" id="UP001595892"/>
    </source>
</evidence>
<proteinExistence type="predicted"/>
<feature type="chain" id="PRO_5047381985" evidence="1">
    <location>
        <begin position="40"/>
        <end position="483"/>
    </location>
</feature>
<organism evidence="2 3">
    <name type="scientific">Coralloluteibacterium thermophilum</name>
    <dbReference type="NCBI Taxonomy" id="2707049"/>
    <lineage>
        <taxon>Bacteria</taxon>
        <taxon>Pseudomonadati</taxon>
        <taxon>Pseudomonadota</taxon>
        <taxon>Gammaproteobacteria</taxon>
        <taxon>Lysobacterales</taxon>
        <taxon>Lysobacteraceae</taxon>
        <taxon>Coralloluteibacterium</taxon>
    </lineage>
</organism>